<evidence type="ECO:0000313" key="3">
    <source>
        <dbReference type="Proteomes" id="UP000016660"/>
    </source>
</evidence>
<organism evidence="2 3">
    <name type="scientific">Prevotella disiens JCM 6334 = ATCC 29426</name>
    <dbReference type="NCBI Taxonomy" id="1235811"/>
    <lineage>
        <taxon>Bacteria</taxon>
        <taxon>Pseudomonadati</taxon>
        <taxon>Bacteroidota</taxon>
        <taxon>Bacteroidia</taxon>
        <taxon>Bacteroidales</taxon>
        <taxon>Prevotellaceae</taxon>
        <taxon>Prevotella</taxon>
    </lineage>
</organism>
<comment type="caution">
    <text evidence="2">The sequence shown here is derived from an EMBL/GenBank/DDBJ whole genome shotgun (WGS) entry which is preliminary data.</text>
</comment>
<keyword evidence="1" id="KW-0472">Membrane</keyword>
<sequence>MFIFVSYLFIFLLYFIPFVCLSIYSQFKTGCFRAQYSLFFAAKPPVLFFLMGRCNANWWFLGFIVS</sequence>
<name>A0ABN0NQB7_9BACT</name>
<feature type="transmembrane region" description="Helical" evidence="1">
    <location>
        <begin position="6"/>
        <end position="25"/>
    </location>
</feature>
<dbReference type="Proteomes" id="UP000016660">
    <property type="component" value="Unassembled WGS sequence"/>
</dbReference>
<proteinExistence type="predicted"/>
<feature type="transmembrane region" description="Helical" evidence="1">
    <location>
        <begin position="46"/>
        <end position="65"/>
    </location>
</feature>
<keyword evidence="1" id="KW-1133">Transmembrane helix</keyword>
<reference evidence="2 3" key="1">
    <citation type="submission" date="2013-06" db="EMBL/GenBank/DDBJ databases">
        <authorList>
            <person name="Weinstock G."/>
            <person name="Sodergren E."/>
            <person name="Lobos E.A."/>
            <person name="Fulton L."/>
            <person name="Fulton R."/>
            <person name="Courtney L."/>
            <person name="Fronick C."/>
            <person name="O'Laughlin M."/>
            <person name="Godfrey J."/>
            <person name="Wilson R.M."/>
            <person name="Miner T."/>
            <person name="Farmer C."/>
            <person name="Delehaunty K."/>
            <person name="Cordes M."/>
            <person name="Minx P."/>
            <person name="Tomlinson C."/>
            <person name="Chen J."/>
            <person name="Wollam A."/>
            <person name="Pepin K.H."/>
            <person name="Bhonagiri V."/>
            <person name="Zhang X."/>
            <person name="Warren W."/>
            <person name="Mitreva M."/>
            <person name="Mardis E.R."/>
            <person name="Wilson R.K."/>
        </authorList>
    </citation>
    <scope>NUCLEOTIDE SEQUENCE [LARGE SCALE GENOMIC DNA]</scope>
    <source>
        <strain evidence="2 3">ATCC 29426</strain>
    </source>
</reference>
<protein>
    <submittedName>
        <fullName evidence="2">Uncharacterized protein</fullName>
    </submittedName>
</protein>
<accession>A0ABN0NQB7</accession>
<keyword evidence="1" id="KW-0812">Transmembrane</keyword>
<dbReference type="EMBL" id="AWUY01000186">
    <property type="protein sequence ID" value="ERJ75078.1"/>
    <property type="molecule type" value="Genomic_DNA"/>
</dbReference>
<gene>
    <name evidence="2" type="ORF">HMPREF0653_02037</name>
</gene>
<keyword evidence="3" id="KW-1185">Reference proteome</keyword>
<evidence type="ECO:0000313" key="2">
    <source>
        <dbReference type="EMBL" id="ERJ75078.1"/>
    </source>
</evidence>
<evidence type="ECO:0000256" key="1">
    <source>
        <dbReference type="SAM" id="Phobius"/>
    </source>
</evidence>